<dbReference type="AlphaFoldDB" id="A0A316D9V9"/>
<proteinExistence type="predicted"/>
<evidence type="ECO:0000313" key="3">
    <source>
        <dbReference type="Proteomes" id="UP000245634"/>
    </source>
</evidence>
<keyword evidence="3" id="KW-1185">Reference proteome</keyword>
<comment type="caution">
    <text evidence="2">The sequence shown here is derived from an EMBL/GenBank/DDBJ whole genome shotgun (WGS) entry which is preliminary data.</text>
</comment>
<dbReference type="RefSeq" id="WP_109688151.1">
    <property type="nucleotide sequence ID" value="NZ_QGGL01000006.1"/>
</dbReference>
<sequence length="138" mass="15629">MRQLLLCFLSFLLFITGCSLQEYSYQTAIDNGDVVSEGTTKGNLDLFQKFLSDIDTQKPSDVKVTRYSKEGDPIFFKLKYNGVEIQIHEDASKDKYGGGKQVYQCKGVEENDLPEGTEYVLTGCSISSRRPILMIYKK</sequence>
<dbReference type="Proteomes" id="UP000245634">
    <property type="component" value="Unassembled WGS sequence"/>
</dbReference>
<feature type="signal peptide" evidence="1">
    <location>
        <begin position="1"/>
        <end position="24"/>
    </location>
</feature>
<evidence type="ECO:0000256" key="1">
    <source>
        <dbReference type="SAM" id="SignalP"/>
    </source>
</evidence>
<accession>A0A316D9V9</accession>
<dbReference type="EMBL" id="QGGL01000006">
    <property type="protein sequence ID" value="PWK13729.1"/>
    <property type="molecule type" value="Genomic_DNA"/>
</dbReference>
<dbReference type="Pfam" id="PF14275">
    <property type="entry name" value="DUF4362"/>
    <property type="match status" value="1"/>
</dbReference>
<dbReference type="PROSITE" id="PS51257">
    <property type="entry name" value="PROKAR_LIPOPROTEIN"/>
    <property type="match status" value="1"/>
</dbReference>
<evidence type="ECO:0000313" key="2">
    <source>
        <dbReference type="EMBL" id="PWK13729.1"/>
    </source>
</evidence>
<feature type="chain" id="PRO_5038948247" evidence="1">
    <location>
        <begin position="25"/>
        <end position="138"/>
    </location>
</feature>
<gene>
    <name evidence="2" type="ORF">C7459_1067</name>
</gene>
<protein>
    <submittedName>
        <fullName evidence="2">Uncharacterized protein DUF4362</fullName>
    </submittedName>
</protein>
<organism evidence="2 3">
    <name type="scientific">Tumebacillus permanentifrigoris</name>
    <dbReference type="NCBI Taxonomy" id="378543"/>
    <lineage>
        <taxon>Bacteria</taxon>
        <taxon>Bacillati</taxon>
        <taxon>Bacillota</taxon>
        <taxon>Bacilli</taxon>
        <taxon>Bacillales</taxon>
        <taxon>Alicyclobacillaceae</taxon>
        <taxon>Tumebacillus</taxon>
    </lineage>
</organism>
<name>A0A316D9V9_9BACL</name>
<keyword evidence="1" id="KW-0732">Signal</keyword>
<reference evidence="2 3" key="1">
    <citation type="submission" date="2018-05" db="EMBL/GenBank/DDBJ databases">
        <title>Genomic Encyclopedia of Type Strains, Phase IV (KMG-IV): sequencing the most valuable type-strain genomes for metagenomic binning, comparative biology and taxonomic classification.</title>
        <authorList>
            <person name="Goeker M."/>
        </authorList>
    </citation>
    <scope>NUCLEOTIDE SEQUENCE [LARGE SCALE GENOMIC DNA]</scope>
    <source>
        <strain evidence="2 3">DSM 18773</strain>
    </source>
</reference>
<dbReference type="InterPro" id="IPR025372">
    <property type="entry name" value="DUF4362"/>
</dbReference>
<dbReference type="OrthoDB" id="1912370at2"/>